<dbReference type="Gene3D" id="3.30.60.90">
    <property type="match status" value="1"/>
</dbReference>
<evidence type="ECO:0000256" key="3">
    <source>
        <dbReference type="ARBA" id="ARBA00022833"/>
    </source>
</evidence>
<dbReference type="InterPro" id="IPR043145">
    <property type="entry name" value="Znf_ZZ_sf"/>
</dbReference>
<evidence type="ECO:0000256" key="2">
    <source>
        <dbReference type="ARBA" id="ARBA00022771"/>
    </source>
</evidence>
<dbReference type="InParanoid" id="E3MJF9"/>
<dbReference type="SMART" id="SM00291">
    <property type="entry name" value="ZnF_ZZ"/>
    <property type="match status" value="2"/>
</dbReference>
<keyword evidence="7" id="KW-1185">Reference proteome</keyword>
<dbReference type="eggNOG" id="ENOG502S29Y">
    <property type="taxonomic scope" value="Eukaryota"/>
</dbReference>
<dbReference type="PANTHER" id="PTHR21115:SF0">
    <property type="entry name" value="GH06117P-RELATED"/>
    <property type="match status" value="1"/>
</dbReference>
<keyword evidence="4" id="KW-0812">Transmembrane</keyword>
<keyword evidence="1" id="KW-0479">Metal-binding</keyword>
<dbReference type="OrthoDB" id="5780636at2759"/>
<dbReference type="STRING" id="31234.E3MJF9"/>
<dbReference type="CTD" id="9819391"/>
<dbReference type="AlphaFoldDB" id="E3MJF9"/>
<dbReference type="InterPro" id="IPR000433">
    <property type="entry name" value="Znf_ZZ"/>
</dbReference>
<feature type="domain" description="ZZ-type" evidence="5">
    <location>
        <begin position="120"/>
        <end position="148"/>
    </location>
</feature>
<organism evidence="7">
    <name type="scientific">Caenorhabditis remanei</name>
    <name type="common">Caenorhabditis vulgaris</name>
    <dbReference type="NCBI Taxonomy" id="31234"/>
    <lineage>
        <taxon>Eukaryota</taxon>
        <taxon>Metazoa</taxon>
        <taxon>Ecdysozoa</taxon>
        <taxon>Nematoda</taxon>
        <taxon>Chromadorea</taxon>
        <taxon>Rhabditida</taxon>
        <taxon>Rhabditina</taxon>
        <taxon>Rhabditomorpha</taxon>
        <taxon>Rhabditoidea</taxon>
        <taxon>Rhabditidae</taxon>
        <taxon>Peloderinae</taxon>
        <taxon>Caenorhabditis</taxon>
    </lineage>
</organism>
<dbReference type="Proteomes" id="UP000008281">
    <property type="component" value="Unassembled WGS sequence"/>
</dbReference>
<feature type="transmembrane region" description="Helical" evidence="4">
    <location>
        <begin position="404"/>
        <end position="424"/>
    </location>
</feature>
<keyword evidence="2" id="KW-0863">Zinc-finger</keyword>
<feature type="transmembrane region" description="Helical" evidence="4">
    <location>
        <begin position="469"/>
        <end position="491"/>
    </location>
</feature>
<dbReference type="PANTHER" id="PTHR21115">
    <property type="entry name" value="GH06117P-RELATED"/>
    <property type="match status" value="1"/>
</dbReference>
<accession>E3MJF9</accession>
<sequence length="840" mass="93830">MDLVTRFVLTSSKSNHFQSEEIMEPKQEGTNPIRWPEYSDCQFEDCADCGLVILGSMFTCNLCDNHHICASCYNDTIVEESIHSKKSQNLPAEHPHMHHSYRLDMSPFGKLAFPVHDNPCASCGSKVFPGLRYVCPEICPDYGICATCFIKKKGTDEIELFEAVQANPKLEKKYQIGAAIVTQKYYGIGLARLDWFQICKDDEDQMKNLGRKIGFAVYQYPTNLPQEERNSLNPDQLEELMKNIEQEANREANNNNTKSKKKFDSKFIPEFGYTKEQEEHIIKLRDELFDINRRQKKYKEGESNIVETKFVFVSFFADGSHSNILPLICLRISDTRTMYVESTGRAYDDWDDFLSKNKLPECNILYPYDGLYEMEPGGILNLRYDISRRSKLPSKIAKISDRSAMGIGIAATIGSVIGLFTPLAPVAATTLLYTAIGTGVYTMARSGYHIVDRATHNENVNPLRSRENFVDWLAVAASLASFGAIGGSAYLTVMATQGIEVSQAIEYTVNAAIFANFAVSGIALTASGYNIFEKVANGERPTPLELFQFSTSLLFFTNAAVNLQTAERLIQQTTQEKINDYRDGLKTAEDKQQFDNTINENMKKTEGQAGNSKIKANLETIKDIHKAMLADKHVEAHIHEHELPKKSKPMPSSSVPKMQAKQLSVSDKKIVEEHLQALDAKGLAKLPASKQKITTYLNVGWDDIAAKVKAVLSGGAGGAITEKLIEGKSKKVVTIDNGDEGFMGAKVESIPNGVSIRKGVIDRIEITLNDAGEPIPHFVEGTIRSGTEQSVVRIRLENRGALGNIRAKPKVRMYKENSSKGVEIDDQELSENYFMCYDWS</sequence>
<dbReference type="RefSeq" id="XP_003103721.2">
    <property type="nucleotide sequence ID" value="XM_003103673.2"/>
</dbReference>
<dbReference type="PROSITE" id="PS01357">
    <property type="entry name" value="ZF_ZZ_1"/>
    <property type="match status" value="1"/>
</dbReference>
<protein>
    <recommendedName>
        <fullName evidence="5">ZZ-type domain-containing protein</fullName>
    </recommendedName>
</protein>
<dbReference type="GeneID" id="9819391"/>
<dbReference type="KEGG" id="crq:GCK72_025474"/>
<reference evidence="6" key="1">
    <citation type="submission" date="2007-07" db="EMBL/GenBank/DDBJ databases">
        <title>PCAP assembly of the Caenorhabditis remanei genome.</title>
        <authorList>
            <consortium name="The Caenorhabditis remanei Sequencing Consortium"/>
            <person name="Wilson R.K."/>
        </authorList>
    </citation>
    <scope>NUCLEOTIDE SEQUENCE [LARGE SCALE GENOMIC DNA]</scope>
    <source>
        <strain evidence="6">PB4641</strain>
    </source>
</reference>
<evidence type="ECO:0000259" key="5">
    <source>
        <dbReference type="PROSITE" id="PS01357"/>
    </source>
</evidence>
<evidence type="ECO:0000313" key="7">
    <source>
        <dbReference type="Proteomes" id="UP000008281"/>
    </source>
</evidence>
<dbReference type="EMBL" id="DS268450">
    <property type="protein sequence ID" value="EFP03692.1"/>
    <property type="molecule type" value="Genomic_DNA"/>
</dbReference>
<dbReference type="Pfam" id="PF16013">
    <property type="entry name" value="DUF4781"/>
    <property type="match status" value="1"/>
</dbReference>
<dbReference type="OMA" id="DYGICAT"/>
<evidence type="ECO:0000313" key="6">
    <source>
        <dbReference type="EMBL" id="EFP03692.1"/>
    </source>
</evidence>
<dbReference type="SUPFAM" id="SSF57850">
    <property type="entry name" value="RING/U-box"/>
    <property type="match status" value="1"/>
</dbReference>
<dbReference type="InterPro" id="IPR031962">
    <property type="entry name" value="DUF4781"/>
</dbReference>
<proteinExistence type="predicted"/>
<feature type="transmembrane region" description="Helical" evidence="4">
    <location>
        <begin position="511"/>
        <end position="532"/>
    </location>
</feature>
<dbReference type="GO" id="GO:0008270">
    <property type="term" value="F:zinc ion binding"/>
    <property type="evidence" value="ECO:0007669"/>
    <property type="project" value="UniProtKB-KW"/>
</dbReference>
<evidence type="ECO:0000256" key="1">
    <source>
        <dbReference type="ARBA" id="ARBA00022723"/>
    </source>
</evidence>
<keyword evidence="4" id="KW-1133">Transmembrane helix</keyword>
<gene>
    <name evidence="6" type="ORF">CRE_19125</name>
</gene>
<dbReference type="HOGENOM" id="CLU_345894_0_0_1"/>
<name>E3MJF9_CAERE</name>
<keyword evidence="4" id="KW-0472">Membrane</keyword>
<keyword evidence="3" id="KW-0862">Zinc</keyword>
<evidence type="ECO:0000256" key="4">
    <source>
        <dbReference type="SAM" id="Phobius"/>
    </source>
</evidence>